<organism evidence="2 3">
    <name type="scientific">Candidatus Nitrosotenuis uzonensis</name>
    <dbReference type="NCBI Taxonomy" id="1407055"/>
    <lineage>
        <taxon>Archaea</taxon>
        <taxon>Nitrososphaerota</taxon>
        <taxon>Candidatus Nitrosotenuis</taxon>
    </lineage>
</organism>
<keyword evidence="3" id="KW-1185">Reference proteome</keyword>
<dbReference type="EMBL" id="CBTY010000008">
    <property type="protein sequence ID" value="CDI05725.1"/>
    <property type="molecule type" value="Genomic_DNA"/>
</dbReference>
<evidence type="ECO:0000313" key="2">
    <source>
        <dbReference type="EMBL" id="CDI05725.1"/>
    </source>
</evidence>
<reference evidence="2 3" key="1">
    <citation type="journal article" date="2013" name="PLoS ONE">
        <title>Enrichment and Genome Sequence of the Group I.1a Ammonia-Oxidizing Archaeon ?Ca. Nitrosotenuis uzonensis? Representing a Clade Globally.</title>
        <authorList>
            <person name="Lebedeva E.V."/>
            <person name="Hatzenpichler R."/>
            <person name="Pelletier E."/>
            <person name="Schuster N."/>
            <person name="Hauzmayer S."/>
            <person name="Bulaev A."/>
            <person name="Grigor'eva N.V."/>
            <person name="Galushko A."/>
            <person name="Schmid M."/>
            <person name="Palatinszky M."/>
            <person name="Le Paslier D."/>
            <person name="Daims H."/>
            <person name="Wagner M."/>
        </authorList>
    </citation>
    <scope>NUCLEOTIDE SEQUENCE [LARGE SCALE GENOMIC DNA]</scope>
    <source>
        <strain evidence="2 3">N4</strain>
    </source>
</reference>
<gene>
    <name evidence="2" type="ORF">NITUZ_30417</name>
</gene>
<comment type="caution">
    <text evidence="2">The sequence shown here is derived from an EMBL/GenBank/DDBJ whole genome shotgun (WGS) entry which is preliminary data.</text>
</comment>
<evidence type="ECO:0000256" key="1">
    <source>
        <dbReference type="SAM" id="Phobius"/>
    </source>
</evidence>
<dbReference type="Proteomes" id="UP000018159">
    <property type="component" value="Unassembled WGS sequence"/>
</dbReference>
<name>V6AT79_9ARCH</name>
<evidence type="ECO:0000313" key="3">
    <source>
        <dbReference type="Proteomes" id="UP000018159"/>
    </source>
</evidence>
<dbReference type="AlphaFoldDB" id="V6AT79"/>
<keyword evidence="1" id="KW-0812">Transmembrane</keyword>
<accession>V6AT79</accession>
<keyword evidence="1" id="KW-1133">Transmembrane helix</keyword>
<dbReference type="RefSeq" id="WP_048195765.1">
    <property type="nucleotide sequence ID" value="NZ_CBTY010000008.1"/>
</dbReference>
<dbReference type="OrthoDB" id="10604at2157"/>
<keyword evidence="1" id="KW-0472">Membrane</keyword>
<proteinExistence type="predicted"/>
<protein>
    <submittedName>
        <fullName evidence="2">Uncharacterized protein</fullName>
    </submittedName>
</protein>
<feature type="transmembrane region" description="Helical" evidence="1">
    <location>
        <begin position="9"/>
        <end position="30"/>
    </location>
</feature>
<sequence length="572" mass="60716">MKRRAISTVIGSVFFMVLMTAGMSVSYLVIEAQSDMISAQQTIADAEIKKIQEKFYAVASVGANNKIVVYVQNQGSNSLVIDTLWLVNKTGTSQAVKYDLNYADSVLAPGYGGDVAENQQIFLNPGEYDVKLVSSLGTIKTAERLSVGGSNSLKAKLILNPPDVRLGENATALLYVTNVGNTKMINVTSGPITVSPPTAVLASSPIVQIKSDLLPAESAILSWKYRLMGPAGTNVTFSTFAQGIEKPTGITKQSNTDQGIVLLRDNSEPGSIVSSDLFSRPEIYMVIPNTFGDASDKGVWGVNIVNPTDQPIYVSKVVISTQTSPANANDKIFDSGCSTITIPPTSNHWSCPTLNQLMWKNTISPQLIPAKSVFPFMVKVTPGDLQGSGTEPETIVVQTNVFTTLGQFGKSAYGTAMRTSSSIPNVYISKVVDSTNTVDIIANKTGILPGSTQTFHVVLADMESGTANKISAGSRLIINIPRGWSDVNVIGNTGFTTPTFQSFPDGSSQLVGQLLSDLTGAGGVGKTISFTATAPPISDTRLYIMYVLADGYVNGNIVIGPLAEVVLRVSPN</sequence>
<dbReference type="STRING" id="1407055.NITUZ_30417"/>